<dbReference type="SUPFAM" id="SSF54980">
    <property type="entry name" value="EF-G C-terminal domain-like"/>
    <property type="match status" value="1"/>
</dbReference>
<gene>
    <name evidence="8" type="primary">fusA</name>
    <name evidence="8" type="ORF">QP487_11845</name>
</gene>
<keyword evidence="2 8" id="KW-0251">Elongation factor</keyword>
<dbReference type="Pfam" id="PF14492">
    <property type="entry name" value="EFG_III"/>
    <property type="match status" value="1"/>
</dbReference>
<name>A0AAW6YS40_9STRE</name>
<evidence type="ECO:0000256" key="5">
    <source>
        <dbReference type="SAM" id="MobiDB-lite"/>
    </source>
</evidence>
<reference evidence="8" key="1">
    <citation type="submission" date="2023-05" db="EMBL/GenBank/DDBJ databases">
        <title>Cataloging the Phylogenetic Diversity of Human Bladder Bacteria.</title>
        <authorList>
            <person name="Du J."/>
        </authorList>
    </citation>
    <scope>NUCLEOTIDE SEQUENCE</scope>
    <source>
        <strain evidence="8">UMB0765</strain>
    </source>
</reference>
<evidence type="ECO:0000313" key="8">
    <source>
        <dbReference type="EMBL" id="MDK7294101.1"/>
    </source>
</evidence>
<dbReference type="InterPro" id="IPR014721">
    <property type="entry name" value="Ribsml_uS5_D2-typ_fold_subgr"/>
</dbReference>
<dbReference type="FunFam" id="3.30.70.870:FF:000001">
    <property type="entry name" value="Elongation factor G"/>
    <property type="match status" value="1"/>
</dbReference>
<keyword evidence="1" id="KW-0547">Nucleotide-binding</keyword>
<comment type="caution">
    <text evidence="8">The sequence shown here is derived from an EMBL/GenBank/DDBJ whole genome shotgun (WGS) entry which is preliminary data.</text>
</comment>
<evidence type="ECO:0000259" key="6">
    <source>
        <dbReference type="Pfam" id="PF03764"/>
    </source>
</evidence>
<dbReference type="Pfam" id="PF03764">
    <property type="entry name" value="EFG_IV"/>
    <property type="match status" value="1"/>
</dbReference>
<feature type="non-terminal residue" evidence="8">
    <location>
        <position position="1"/>
    </location>
</feature>
<dbReference type="PANTHER" id="PTHR43261">
    <property type="entry name" value="TRANSLATION ELONGATION FACTOR G-RELATED"/>
    <property type="match status" value="1"/>
</dbReference>
<protein>
    <submittedName>
        <fullName evidence="8">Elongation factor G</fullName>
    </submittedName>
</protein>
<feature type="non-terminal residue" evidence="8">
    <location>
        <position position="102"/>
    </location>
</feature>
<dbReference type="Gene3D" id="3.30.70.870">
    <property type="entry name" value="Elongation Factor G (Translational Gtpase), domain 3"/>
    <property type="match status" value="1"/>
</dbReference>
<dbReference type="GO" id="GO:0005525">
    <property type="term" value="F:GTP binding"/>
    <property type="evidence" value="ECO:0007669"/>
    <property type="project" value="UniProtKB-KW"/>
</dbReference>
<evidence type="ECO:0000256" key="3">
    <source>
        <dbReference type="ARBA" id="ARBA00022917"/>
    </source>
</evidence>
<dbReference type="GO" id="GO:0003746">
    <property type="term" value="F:translation elongation factor activity"/>
    <property type="evidence" value="ECO:0007669"/>
    <property type="project" value="UniProtKB-KW"/>
</dbReference>
<dbReference type="Proteomes" id="UP001237917">
    <property type="component" value="Unassembled WGS sequence"/>
</dbReference>
<feature type="domain" description="Translation elongation factor EFG/EF2" evidence="6">
    <location>
        <begin position="56"/>
        <end position="102"/>
    </location>
</feature>
<dbReference type="InterPro" id="IPR035647">
    <property type="entry name" value="EFG_III/V"/>
</dbReference>
<dbReference type="GO" id="GO:0032790">
    <property type="term" value="P:ribosome disassembly"/>
    <property type="evidence" value="ECO:0007669"/>
    <property type="project" value="TreeGrafter"/>
</dbReference>
<dbReference type="SUPFAM" id="SSF54211">
    <property type="entry name" value="Ribosomal protein S5 domain 2-like"/>
    <property type="match status" value="1"/>
</dbReference>
<dbReference type="InterPro" id="IPR020568">
    <property type="entry name" value="Ribosomal_Su5_D2-typ_SF"/>
</dbReference>
<evidence type="ECO:0000313" key="9">
    <source>
        <dbReference type="Proteomes" id="UP001237917"/>
    </source>
</evidence>
<keyword evidence="4" id="KW-0342">GTP-binding</keyword>
<evidence type="ECO:0000259" key="7">
    <source>
        <dbReference type="Pfam" id="PF14492"/>
    </source>
</evidence>
<dbReference type="EMBL" id="JASOPU010000154">
    <property type="protein sequence ID" value="MDK7294101.1"/>
    <property type="molecule type" value="Genomic_DNA"/>
</dbReference>
<dbReference type="AlphaFoldDB" id="A0AAW6YS40"/>
<dbReference type="Gene3D" id="3.30.230.10">
    <property type="match status" value="1"/>
</dbReference>
<feature type="domain" description="Elongation Factor G" evidence="7">
    <location>
        <begin position="1"/>
        <end position="54"/>
    </location>
</feature>
<dbReference type="CDD" id="cd16262">
    <property type="entry name" value="EFG_III"/>
    <property type="match status" value="1"/>
</dbReference>
<dbReference type="InterPro" id="IPR041095">
    <property type="entry name" value="EFG_II"/>
</dbReference>
<evidence type="ECO:0000256" key="1">
    <source>
        <dbReference type="ARBA" id="ARBA00022741"/>
    </source>
</evidence>
<proteinExistence type="predicted"/>
<feature type="region of interest" description="Disordered" evidence="5">
    <location>
        <begin position="1"/>
        <end position="20"/>
    </location>
</feature>
<dbReference type="InterPro" id="IPR009022">
    <property type="entry name" value="EFG_III"/>
</dbReference>
<dbReference type="PANTHER" id="PTHR43261:SF1">
    <property type="entry name" value="RIBOSOME-RELEASING FACTOR 2, MITOCHONDRIAL"/>
    <property type="match status" value="1"/>
</dbReference>
<accession>A0AAW6YS40</accession>
<dbReference type="InterPro" id="IPR005517">
    <property type="entry name" value="Transl_elong_EFG/EF2_IV"/>
</dbReference>
<feature type="compositionally biased region" description="Basic and acidic residues" evidence="5">
    <location>
        <begin position="8"/>
        <end position="20"/>
    </location>
</feature>
<keyword evidence="3" id="KW-0648">Protein biosynthesis</keyword>
<evidence type="ECO:0000256" key="2">
    <source>
        <dbReference type="ARBA" id="ARBA00022768"/>
    </source>
</evidence>
<organism evidence="8 9">
    <name type="scientific">Streptococcus pasteurianus</name>
    <dbReference type="NCBI Taxonomy" id="197614"/>
    <lineage>
        <taxon>Bacteria</taxon>
        <taxon>Bacillati</taxon>
        <taxon>Bacillota</taxon>
        <taxon>Bacilli</taxon>
        <taxon>Lactobacillales</taxon>
        <taxon>Streptococcaceae</taxon>
        <taxon>Streptococcus</taxon>
    </lineage>
</organism>
<evidence type="ECO:0000256" key="4">
    <source>
        <dbReference type="ARBA" id="ARBA00023134"/>
    </source>
</evidence>
<sequence length="102" mass="11310">MQIAVGKLAEEDPTFRASTDHETGQTIIAGMGELHLDIIVDRLKREFNVEATVGAPQVSYRETFTKQTQAQGKFVRQSGGKGQYGDVWIEFTPNEEGAGFEF</sequence>